<dbReference type="CDD" id="cd06170">
    <property type="entry name" value="LuxR_C_like"/>
    <property type="match status" value="1"/>
</dbReference>
<name>A0AAU2GQJ5_9ACTN</name>
<gene>
    <name evidence="8" type="ORF">OHV25_01440</name>
</gene>
<evidence type="ECO:0000313" key="8">
    <source>
        <dbReference type="EMBL" id="WTU38313.1"/>
    </source>
</evidence>
<dbReference type="Pfam" id="PF00196">
    <property type="entry name" value="GerE"/>
    <property type="match status" value="1"/>
</dbReference>
<evidence type="ECO:0000259" key="7">
    <source>
        <dbReference type="PROSITE" id="PS50110"/>
    </source>
</evidence>
<dbReference type="GO" id="GO:0000160">
    <property type="term" value="P:phosphorelay signal transduction system"/>
    <property type="evidence" value="ECO:0007669"/>
    <property type="project" value="InterPro"/>
</dbReference>
<dbReference type="PANTHER" id="PTHR43214:SF24">
    <property type="entry name" value="TRANSCRIPTIONAL REGULATORY PROTEIN NARL-RELATED"/>
    <property type="match status" value="1"/>
</dbReference>
<dbReference type="InterPro" id="IPR058245">
    <property type="entry name" value="NreC/VraR/RcsB-like_REC"/>
</dbReference>
<keyword evidence="4" id="KW-0804">Transcription</keyword>
<feature type="modified residue" description="4-aspartylphosphate" evidence="5">
    <location>
        <position position="54"/>
    </location>
</feature>
<reference evidence="8" key="1">
    <citation type="submission" date="2022-10" db="EMBL/GenBank/DDBJ databases">
        <title>The complete genomes of actinobacterial strains from the NBC collection.</title>
        <authorList>
            <person name="Joergensen T.S."/>
            <person name="Alvarez Arevalo M."/>
            <person name="Sterndorff E.B."/>
            <person name="Faurdal D."/>
            <person name="Vuksanovic O."/>
            <person name="Mourched A.-S."/>
            <person name="Charusanti P."/>
            <person name="Shaw S."/>
            <person name="Blin K."/>
            <person name="Weber T."/>
        </authorList>
    </citation>
    <scope>NUCLEOTIDE SEQUENCE</scope>
    <source>
        <strain evidence="8">NBC_00060</strain>
    </source>
</reference>
<proteinExistence type="predicted"/>
<feature type="domain" description="HTH luxR-type" evidence="6">
    <location>
        <begin position="152"/>
        <end position="217"/>
    </location>
</feature>
<dbReference type="CDD" id="cd17535">
    <property type="entry name" value="REC_NarL-like"/>
    <property type="match status" value="1"/>
</dbReference>
<dbReference type="Pfam" id="PF00072">
    <property type="entry name" value="Response_reg"/>
    <property type="match status" value="1"/>
</dbReference>
<dbReference type="InterPro" id="IPR039420">
    <property type="entry name" value="WalR-like"/>
</dbReference>
<accession>A0AAU2GQJ5</accession>
<evidence type="ECO:0000256" key="5">
    <source>
        <dbReference type="PROSITE-ProRule" id="PRU00169"/>
    </source>
</evidence>
<dbReference type="InterPro" id="IPR016032">
    <property type="entry name" value="Sig_transdc_resp-reg_C-effctor"/>
</dbReference>
<dbReference type="PANTHER" id="PTHR43214">
    <property type="entry name" value="TWO-COMPONENT RESPONSE REGULATOR"/>
    <property type="match status" value="1"/>
</dbReference>
<keyword evidence="2" id="KW-0805">Transcription regulation</keyword>
<sequence>MIRILIADDDAMVRHAIRTMLEAHSDLHVVGEARDGRDAVALVPRLHPHVVLMDIRMPHLDGLAATRRITATPDGPRVVVLTTFGTSDCIDEALRSGADGFLVKDTPPFELAQSVRDVADGLGVLSPLLSHQVVEIFRRNTSGVGCIDQRPRSEDLADLSDRERALLSLLVQGQSNREIASLLHVSEGTVKSHVTRMLKRFGFDNRVQLAIFASAAGFSAGCGAATGR</sequence>
<dbReference type="PROSITE" id="PS50110">
    <property type="entry name" value="RESPONSE_REGULATORY"/>
    <property type="match status" value="1"/>
</dbReference>
<evidence type="ECO:0000256" key="1">
    <source>
        <dbReference type="ARBA" id="ARBA00022553"/>
    </source>
</evidence>
<dbReference type="GO" id="GO:0006355">
    <property type="term" value="P:regulation of DNA-templated transcription"/>
    <property type="evidence" value="ECO:0007669"/>
    <property type="project" value="InterPro"/>
</dbReference>
<keyword evidence="1 5" id="KW-0597">Phosphoprotein</keyword>
<protein>
    <submittedName>
        <fullName evidence="8">Response regulator transcription factor</fullName>
    </submittedName>
</protein>
<evidence type="ECO:0000256" key="3">
    <source>
        <dbReference type="ARBA" id="ARBA00023125"/>
    </source>
</evidence>
<dbReference type="PROSITE" id="PS50043">
    <property type="entry name" value="HTH_LUXR_2"/>
    <property type="match status" value="1"/>
</dbReference>
<dbReference type="SMART" id="SM00448">
    <property type="entry name" value="REC"/>
    <property type="match status" value="1"/>
</dbReference>
<evidence type="ECO:0000259" key="6">
    <source>
        <dbReference type="PROSITE" id="PS50043"/>
    </source>
</evidence>
<dbReference type="PRINTS" id="PR00038">
    <property type="entry name" value="HTHLUXR"/>
</dbReference>
<keyword evidence="3" id="KW-0238">DNA-binding</keyword>
<feature type="domain" description="Response regulatory" evidence="7">
    <location>
        <begin position="3"/>
        <end position="119"/>
    </location>
</feature>
<dbReference type="Gene3D" id="3.40.50.2300">
    <property type="match status" value="1"/>
</dbReference>
<dbReference type="GO" id="GO:0003677">
    <property type="term" value="F:DNA binding"/>
    <property type="evidence" value="ECO:0007669"/>
    <property type="project" value="UniProtKB-KW"/>
</dbReference>
<evidence type="ECO:0000256" key="2">
    <source>
        <dbReference type="ARBA" id="ARBA00023015"/>
    </source>
</evidence>
<dbReference type="PROSITE" id="PS00622">
    <property type="entry name" value="HTH_LUXR_1"/>
    <property type="match status" value="1"/>
</dbReference>
<organism evidence="8">
    <name type="scientific">Streptomyces sp. NBC_00060</name>
    <dbReference type="NCBI Taxonomy" id="2975636"/>
    <lineage>
        <taxon>Bacteria</taxon>
        <taxon>Bacillati</taxon>
        <taxon>Actinomycetota</taxon>
        <taxon>Actinomycetes</taxon>
        <taxon>Kitasatosporales</taxon>
        <taxon>Streptomycetaceae</taxon>
        <taxon>Streptomyces</taxon>
    </lineage>
</organism>
<dbReference type="InterPro" id="IPR011006">
    <property type="entry name" value="CheY-like_superfamily"/>
</dbReference>
<dbReference type="EMBL" id="CP108253">
    <property type="protein sequence ID" value="WTU38313.1"/>
    <property type="molecule type" value="Genomic_DNA"/>
</dbReference>
<dbReference type="SMART" id="SM00421">
    <property type="entry name" value="HTH_LUXR"/>
    <property type="match status" value="1"/>
</dbReference>
<dbReference type="InterPro" id="IPR001789">
    <property type="entry name" value="Sig_transdc_resp-reg_receiver"/>
</dbReference>
<evidence type="ECO:0000256" key="4">
    <source>
        <dbReference type="ARBA" id="ARBA00023163"/>
    </source>
</evidence>
<dbReference type="SUPFAM" id="SSF46894">
    <property type="entry name" value="C-terminal effector domain of the bipartite response regulators"/>
    <property type="match status" value="1"/>
</dbReference>
<dbReference type="AlphaFoldDB" id="A0AAU2GQJ5"/>
<dbReference type="SUPFAM" id="SSF52172">
    <property type="entry name" value="CheY-like"/>
    <property type="match status" value="1"/>
</dbReference>
<dbReference type="InterPro" id="IPR000792">
    <property type="entry name" value="Tscrpt_reg_LuxR_C"/>
</dbReference>